<dbReference type="AlphaFoldDB" id="A0A561BS68"/>
<keyword evidence="2" id="KW-1185">Reference proteome</keyword>
<reference evidence="1 2" key="1">
    <citation type="submission" date="2019-06" db="EMBL/GenBank/DDBJ databases">
        <title>Sequencing the genomes of 1000 actinobacteria strains.</title>
        <authorList>
            <person name="Klenk H.-P."/>
        </authorList>
    </citation>
    <scope>NUCLEOTIDE SEQUENCE [LARGE SCALE GENOMIC DNA]</scope>
    <source>
        <strain evidence="1 2">DSM 24683</strain>
    </source>
</reference>
<dbReference type="OrthoDB" id="880456at2"/>
<dbReference type="InterPro" id="IPR019587">
    <property type="entry name" value="Polyketide_cyclase/dehydratase"/>
</dbReference>
<accession>A0A561BS68</accession>
<dbReference type="RefSeq" id="WP_145806821.1">
    <property type="nucleotide sequence ID" value="NZ_VIVK01000001.1"/>
</dbReference>
<evidence type="ECO:0000313" key="2">
    <source>
        <dbReference type="Proteomes" id="UP000318380"/>
    </source>
</evidence>
<name>A0A561BS68_9ACTN</name>
<dbReference type="Pfam" id="PF10604">
    <property type="entry name" value="Polyketide_cyc2"/>
    <property type="match status" value="1"/>
</dbReference>
<dbReference type="Gene3D" id="3.30.530.20">
    <property type="match status" value="1"/>
</dbReference>
<comment type="caution">
    <text evidence="1">The sequence shown here is derived from an EMBL/GenBank/DDBJ whole genome shotgun (WGS) entry which is preliminary data.</text>
</comment>
<dbReference type="EMBL" id="VIVK01000001">
    <property type="protein sequence ID" value="TWD81734.1"/>
    <property type="molecule type" value="Genomic_DNA"/>
</dbReference>
<protein>
    <submittedName>
        <fullName evidence="1">Polyketide cyclase/dehydrase/lipid transport protein</fullName>
    </submittedName>
</protein>
<sequence>MPTNSLLRAETRSLAIDAPPATVLDFLADPRNLPRWAPGVAKSVRVDGDDWLLDNGETEVRITPRTSLRHGTVDLLTGPGAGVFTRVLPNGDGSEYQFTLFFPADTPEAAVEDQLKIVEAELRTVRDLCTR</sequence>
<gene>
    <name evidence="1" type="ORF">FB561_2856</name>
</gene>
<dbReference type="InterPro" id="IPR023393">
    <property type="entry name" value="START-like_dom_sf"/>
</dbReference>
<organism evidence="1 2">
    <name type="scientific">Kribbella amoyensis</name>
    <dbReference type="NCBI Taxonomy" id="996641"/>
    <lineage>
        <taxon>Bacteria</taxon>
        <taxon>Bacillati</taxon>
        <taxon>Actinomycetota</taxon>
        <taxon>Actinomycetes</taxon>
        <taxon>Propionibacteriales</taxon>
        <taxon>Kribbellaceae</taxon>
        <taxon>Kribbella</taxon>
    </lineage>
</organism>
<evidence type="ECO:0000313" key="1">
    <source>
        <dbReference type="EMBL" id="TWD81734.1"/>
    </source>
</evidence>
<dbReference type="Proteomes" id="UP000318380">
    <property type="component" value="Unassembled WGS sequence"/>
</dbReference>
<dbReference type="SUPFAM" id="SSF55961">
    <property type="entry name" value="Bet v1-like"/>
    <property type="match status" value="1"/>
</dbReference>
<dbReference type="CDD" id="cd07812">
    <property type="entry name" value="SRPBCC"/>
    <property type="match status" value="1"/>
</dbReference>
<proteinExistence type="predicted"/>